<feature type="signal peptide" evidence="1">
    <location>
        <begin position="1"/>
        <end position="20"/>
    </location>
</feature>
<dbReference type="InterPro" id="IPR010239">
    <property type="entry name" value="CHP02001"/>
</dbReference>
<reference evidence="2 3" key="1">
    <citation type="submission" date="2015-09" db="EMBL/GenBank/DDBJ databases">
        <title>Draft Genome Sequence of Bradyrhizobium manausense Strain BR 3351T, a Novel Symbiotic Nitrogen-Fixing Alphaproteobacterium Isolated from Brazilian Amazon Rain Forest.</title>
        <authorList>
            <person name="De Araujo J.L."/>
            <person name="Zilli J.E."/>
        </authorList>
    </citation>
    <scope>NUCLEOTIDE SEQUENCE [LARGE SCALE GENOMIC DNA]</scope>
    <source>
        <strain evidence="2 3">BR3351</strain>
    </source>
</reference>
<gene>
    <name evidence="2" type="ORF">AOQ71_03730</name>
</gene>
<organism evidence="2 3">
    <name type="scientific">Bradyrhizobium manausense</name>
    <dbReference type="NCBI Taxonomy" id="989370"/>
    <lineage>
        <taxon>Bacteria</taxon>
        <taxon>Pseudomonadati</taxon>
        <taxon>Pseudomonadota</taxon>
        <taxon>Alphaproteobacteria</taxon>
        <taxon>Hyphomicrobiales</taxon>
        <taxon>Nitrobacteraceae</taxon>
        <taxon>Bradyrhizobium</taxon>
    </lineage>
</organism>
<evidence type="ECO:0000256" key="1">
    <source>
        <dbReference type="SAM" id="SignalP"/>
    </source>
</evidence>
<dbReference type="OrthoDB" id="9793561at2"/>
<dbReference type="Pfam" id="PF09694">
    <property type="entry name" value="Gcw_chp"/>
    <property type="match status" value="1"/>
</dbReference>
<keyword evidence="1" id="KW-0732">Signal</keyword>
<name>A0A0R3E5J4_9BRAD</name>
<dbReference type="AlphaFoldDB" id="A0A0R3E5J4"/>
<dbReference type="Proteomes" id="UP000051936">
    <property type="component" value="Unassembled WGS sequence"/>
</dbReference>
<keyword evidence="3" id="KW-1185">Reference proteome</keyword>
<dbReference type="RefSeq" id="WP_057742007.1">
    <property type="nucleotide sequence ID" value="NZ_LJYG01000016.1"/>
</dbReference>
<feature type="chain" id="PRO_5006436118" description="Porin" evidence="1">
    <location>
        <begin position="21"/>
        <end position="337"/>
    </location>
</feature>
<evidence type="ECO:0000313" key="3">
    <source>
        <dbReference type="Proteomes" id="UP000051936"/>
    </source>
</evidence>
<dbReference type="NCBIfam" id="TIGR02001">
    <property type="entry name" value="gcw_chp"/>
    <property type="match status" value="1"/>
</dbReference>
<protein>
    <recommendedName>
        <fullName evidence="4">Porin</fullName>
    </recommendedName>
</protein>
<accession>A0A0R3E5J4</accession>
<dbReference type="EMBL" id="LJYG01000016">
    <property type="protein sequence ID" value="KRQ17344.1"/>
    <property type="molecule type" value="Genomic_DNA"/>
</dbReference>
<evidence type="ECO:0000313" key="2">
    <source>
        <dbReference type="EMBL" id="KRQ17344.1"/>
    </source>
</evidence>
<evidence type="ECO:0008006" key="4">
    <source>
        <dbReference type="Google" id="ProtNLM"/>
    </source>
</evidence>
<comment type="caution">
    <text evidence="2">The sequence shown here is derived from an EMBL/GenBank/DDBJ whole genome shotgun (WGS) entry which is preliminary data.</text>
</comment>
<dbReference type="STRING" id="989370.AOQ71_03730"/>
<proteinExistence type="predicted"/>
<sequence>MKKVTLLATALAMVTGSAFAADMPVKALKAPPAPAFDPWDIAFGGALMNDYIFRGVTQSNHKPSVAAYFEPRYNVNKDLQLYIGASGESISFTNRAAAEIDIYGGIRPTFGAFAFDIGVWGYLYPGGTCYYGAANAFNGGLTDSAGRPLSAECLANAVPNANTLKKDVSFVEVYGKVNYTINDSFTVGATEFYSPNFLNSGAWGNYASITGKYTAPSTIFGSSGVGMYVSGEFGRQWFGTTDSFYGTAVFPNGIHYADYNTWNVGIGFTYKVFTLDLRYSDTDLSKGNCSVFTGAFNASVGTSPITGTNPGGNSSNWCGAAGIAKLSFDLTAMTNLK</sequence>